<dbReference type="OrthoDB" id="3941413at2759"/>
<comment type="caution">
    <text evidence="2">The sequence shown here is derived from an EMBL/GenBank/DDBJ whole genome shotgun (WGS) entry which is preliminary data.</text>
</comment>
<accession>A0A5N5DB33</accession>
<keyword evidence="3" id="KW-1185">Reference proteome</keyword>
<feature type="compositionally biased region" description="Pro residues" evidence="1">
    <location>
        <begin position="34"/>
        <end position="47"/>
    </location>
</feature>
<feature type="compositionally biased region" description="Acidic residues" evidence="1">
    <location>
        <begin position="243"/>
        <end position="254"/>
    </location>
</feature>
<dbReference type="Proteomes" id="UP000325902">
    <property type="component" value="Unassembled WGS sequence"/>
</dbReference>
<protein>
    <submittedName>
        <fullName evidence="2">Uncharacterized protein</fullName>
    </submittedName>
</protein>
<reference evidence="2 3" key="1">
    <citation type="journal article" date="2019" name="Sci. Rep.">
        <title>A multi-omics analysis of the grapevine pathogen Lasiodiplodia theobromae reveals that temperature affects the expression of virulence- and pathogenicity-related genes.</title>
        <authorList>
            <person name="Felix C."/>
            <person name="Meneses R."/>
            <person name="Goncalves M.F.M."/>
            <person name="Tilleman L."/>
            <person name="Duarte A.S."/>
            <person name="Jorrin-Novo J.V."/>
            <person name="Van de Peer Y."/>
            <person name="Deforce D."/>
            <person name="Van Nieuwerburgh F."/>
            <person name="Esteves A.C."/>
            <person name="Alves A."/>
        </authorList>
    </citation>
    <scope>NUCLEOTIDE SEQUENCE [LARGE SCALE GENOMIC DNA]</scope>
    <source>
        <strain evidence="2 3">LA-SOL3</strain>
    </source>
</reference>
<evidence type="ECO:0000313" key="2">
    <source>
        <dbReference type="EMBL" id="KAB2575008.1"/>
    </source>
</evidence>
<feature type="compositionally biased region" description="Low complexity" evidence="1">
    <location>
        <begin position="60"/>
        <end position="72"/>
    </location>
</feature>
<dbReference type="EMBL" id="VCHE01000037">
    <property type="protein sequence ID" value="KAB2575008.1"/>
    <property type="molecule type" value="Genomic_DNA"/>
</dbReference>
<feature type="region of interest" description="Disordered" evidence="1">
    <location>
        <begin position="1"/>
        <end position="123"/>
    </location>
</feature>
<organism evidence="2 3">
    <name type="scientific">Lasiodiplodia theobromae</name>
    <dbReference type="NCBI Taxonomy" id="45133"/>
    <lineage>
        <taxon>Eukaryota</taxon>
        <taxon>Fungi</taxon>
        <taxon>Dikarya</taxon>
        <taxon>Ascomycota</taxon>
        <taxon>Pezizomycotina</taxon>
        <taxon>Dothideomycetes</taxon>
        <taxon>Dothideomycetes incertae sedis</taxon>
        <taxon>Botryosphaeriales</taxon>
        <taxon>Botryosphaeriaceae</taxon>
        <taxon>Lasiodiplodia</taxon>
    </lineage>
</organism>
<proteinExistence type="predicted"/>
<gene>
    <name evidence="2" type="ORF">DBV05_g6360</name>
</gene>
<feature type="region of interest" description="Disordered" evidence="1">
    <location>
        <begin position="226"/>
        <end position="254"/>
    </location>
</feature>
<feature type="compositionally biased region" description="Basic and acidic residues" evidence="1">
    <location>
        <begin position="73"/>
        <end position="92"/>
    </location>
</feature>
<evidence type="ECO:0000313" key="3">
    <source>
        <dbReference type="Proteomes" id="UP000325902"/>
    </source>
</evidence>
<evidence type="ECO:0000256" key="1">
    <source>
        <dbReference type="SAM" id="MobiDB-lite"/>
    </source>
</evidence>
<sequence length="254" mass="28144">MPPPPSSPSDSGYETGGNNAEEDDEYDFYAHNRPPSPVTPPLFPSPPRQKQLRLAREQQEAASAAAAAAAEQLRNKHFLDKLKELQQERANADDNDDDENFDGAADGRQLHPRTLSMESASSASFDIIPDDEAAAVRRQEKAALDKKHDEEYFKRVTDQSVSGFGVHAVQEGLKDLKMRTEPVAKRIEESRWMKKTVGTPEELGCPCWNYPDEGWRFCPFHEPEAQDGGVGKSAGDVGFVDEGVVEDEDDKLGE</sequence>
<name>A0A5N5DB33_9PEZI</name>
<dbReference type="AlphaFoldDB" id="A0A5N5DB33"/>